<proteinExistence type="predicted"/>
<feature type="domain" description="DUF4139" evidence="1">
    <location>
        <begin position="1"/>
        <end position="332"/>
    </location>
</feature>
<name>A0A914YVC2_9BILA</name>
<dbReference type="AlphaFoldDB" id="A0A914YVC2"/>
<evidence type="ECO:0000259" key="1">
    <source>
        <dbReference type="Pfam" id="PF13598"/>
    </source>
</evidence>
<reference evidence="3" key="1">
    <citation type="submission" date="2022-11" db="UniProtKB">
        <authorList>
            <consortium name="WormBaseParasite"/>
        </authorList>
    </citation>
    <scope>IDENTIFICATION</scope>
</reference>
<evidence type="ECO:0000313" key="3">
    <source>
        <dbReference type="WBParaSite" id="PSU_v2.g3927.t1"/>
    </source>
</evidence>
<organism evidence="2 3">
    <name type="scientific">Panagrolaimus superbus</name>
    <dbReference type="NCBI Taxonomy" id="310955"/>
    <lineage>
        <taxon>Eukaryota</taxon>
        <taxon>Metazoa</taxon>
        <taxon>Ecdysozoa</taxon>
        <taxon>Nematoda</taxon>
        <taxon>Chromadorea</taxon>
        <taxon>Rhabditida</taxon>
        <taxon>Tylenchina</taxon>
        <taxon>Panagrolaimomorpha</taxon>
        <taxon>Panagrolaimoidea</taxon>
        <taxon>Panagrolaimidae</taxon>
        <taxon>Panagrolaimus</taxon>
    </lineage>
</organism>
<evidence type="ECO:0000313" key="2">
    <source>
        <dbReference type="Proteomes" id="UP000887577"/>
    </source>
</evidence>
<dbReference type="Pfam" id="PF13598">
    <property type="entry name" value="DUF4139"/>
    <property type="match status" value="1"/>
</dbReference>
<dbReference type="InterPro" id="IPR011935">
    <property type="entry name" value="CHP02231"/>
</dbReference>
<dbReference type="WBParaSite" id="PSU_v2.g3927.t1">
    <property type="protein sequence ID" value="PSU_v2.g3927.t1"/>
    <property type="gene ID" value="PSU_v2.g3927"/>
</dbReference>
<protein>
    <submittedName>
        <fullName evidence="3">DUF4139 domain-containing protein</fullName>
    </submittedName>
</protein>
<sequence>MQLSYFGNIVQESDEDWNDVDLFLSTAQPCLEGNLPKSEATFIRFHRSPPPKYAKPYSRESIREGTKCRAKRARFRPSECFRDSQTSPAYGATSPVPQKLQQMTTIAEENILSTTFTIPNKKSIPTNSTKHKVTITVETFQAYLHYHCVPKKDINVYLMATVINNSDYPILAGPATIYVNNSLSATIKLNSISCGEKMECPLGVDKQVKVVYKPSKIFQSQNGIINKSSISTSEQRIIVKNNKRDEPIHLTIHEGIPQSSDERIQIQLLSPDMLSKNNSVIKPYFAAEGCQRIQLPSVGIEMDDLNNLLWTEMIKAEEEKEFKIKWSIDFPNDKTLEYFKYDQEEHQKSFSISDSE</sequence>
<dbReference type="PANTHER" id="PTHR31005:SF8">
    <property type="entry name" value="DUF4139 DOMAIN-CONTAINING PROTEIN"/>
    <property type="match status" value="1"/>
</dbReference>
<dbReference type="PANTHER" id="PTHR31005">
    <property type="entry name" value="DUF4139 DOMAIN-CONTAINING PROTEIN"/>
    <property type="match status" value="1"/>
</dbReference>
<keyword evidence="2" id="KW-1185">Reference proteome</keyword>
<accession>A0A914YVC2</accession>
<dbReference type="NCBIfam" id="TIGR02231">
    <property type="entry name" value="mucoidy inhibitor MuiA family protein"/>
    <property type="match status" value="1"/>
</dbReference>
<dbReference type="InterPro" id="IPR037291">
    <property type="entry name" value="DUF4139"/>
</dbReference>
<dbReference type="Proteomes" id="UP000887577">
    <property type="component" value="Unplaced"/>
</dbReference>